<reference evidence="2" key="1">
    <citation type="submission" date="2020-02" db="EMBL/GenBank/DDBJ databases">
        <title>Identification and distribution of gene clusters putatively required for synthesis of sphingolipid metabolism inhibitors in phylogenetically diverse species of the filamentous fungus Fusarium.</title>
        <authorList>
            <person name="Kim H.-S."/>
            <person name="Busman M."/>
            <person name="Brown D.W."/>
            <person name="Divon H."/>
            <person name="Uhlig S."/>
            <person name="Proctor R.H."/>
        </authorList>
    </citation>
    <scope>NUCLEOTIDE SEQUENCE [LARGE SCALE GENOMIC DNA]</scope>
    <source>
        <strain evidence="2">NRRL 39464</strain>
    </source>
</reference>
<evidence type="ECO:0000313" key="3">
    <source>
        <dbReference type="Proteomes" id="UP000558688"/>
    </source>
</evidence>
<name>A0A8H5APU1_FUSOX</name>
<feature type="region of interest" description="Disordered" evidence="1">
    <location>
        <begin position="1"/>
        <end position="44"/>
    </location>
</feature>
<proteinExistence type="predicted"/>
<sequence>MDKISSPPTEDPSHDQGSKPLFPVPPSDPPPYNIPSSQAMHDFPKLPGHIAKFNHTTGRLLRHVSAPPSPRGYRASQGAEQTLSQQLVSKAMMLATVQLQHQLQASIAGITGDANERHRHESGARVAGAKRQEAAQQALEAILAERDNGDGMSIPVPGLLQTLHQHLTFGVGENKEDLKPQHFLAEPKQARQGLIDQLNSTTEKLRRKVVKLEGRA</sequence>
<dbReference type="AlphaFoldDB" id="A0A8H5APU1"/>
<gene>
    <name evidence="2" type="ORF">FOXYS1_358</name>
</gene>
<comment type="caution">
    <text evidence="2">The sequence shown here is derived from an EMBL/GenBank/DDBJ whole genome shotgun (WGS) entry which is preliminary data.</text>
</comment>
<accession>A0A8H5APU1</accession>
<dbReference type="Proteomes" id="UP000558688">
    <property type="component" value="Unassembled WGS sequence"/>
</dbReference>
<feature type="compositionally biased region" description="Pro residues" evidence="1">
    <location>
        <begin position="22"/>
        <end position="33"/>
    </location>
</feature>
<dbReference type="EMBL" id="JAAFOW010000053">
    <property type="protein sequence ID" value="KAF5268742.1"/>
    <property type="molecule type" value="Genomic_DNA"/>
</dbReference>
<evidence type="ECO:0000313" key="2">
    <source>
        <dbReference type="EMBL" id="KAF5268742.1"/>
    </source>
</evidence>
<protein>
    <submittedName>
        <fullName evidence="2">Uncharacterized protein</fullName>
    </submittedName>
</protein>
<evidence type="ECO:0000256" key="1">
    <source>
        <dbReference type="SAM" id="MobiDB-lite"/>
    </source>
</evidence>
<organism evidence="2 3">
    <name type="scientific">Fusarium oxysporum</name>
    <name type="common">Fusarium vascular wilt</name>
    <dbReference type="NCBI Taxonomy" id="5507"/>
    <lineage>
        <taxon>Eukaryota</taxon>
        <taxon>Fungi</taxon>
        <taxon>Dikarya</taxon>
        <taxon>Ascomycota</taxon>
        <taxon>Pezizomycotina</taxon>
        <taxon>Sordariomycetes</taxon>
        <taxon>Hypocreomycetidae</taxon>
        <taxon>Hypocreales</taxon>
        <taxon>Nectriaceae</taxon>
        <taxon>Fusarium</taxon>
        <taxon>Fusarium oxysporum species complex</taxon>
    </lineage>
</organism>